<organism evidence="1 2">
    <name type="scientific">Hyalomma asiaticum</name>
    <name type="common">Tick</name>
    <dbReference type="NCBI Taxonomy" id="266040"/>
    <lineage>
        <taxon>Eukaryota</taxon>
        <taxon>Metazoa</taxon>
        <taxon>Ecdysozoa</taxon>
        <taxon>Arthropoda</taxon>
        <taxon>Chelicerata</taxon>
        <taxon>Arachnida</taxon>
        <taxon>Acari</taxon>
        <taxon>Parasitiformes</taxon>
        <taxon>Ixodida</taxon>
        <taxon>Ixodoidea</taxon>
        <taxon>Ixodidae</taxon>
        <taxon>Hyalomminae</taxon>
        <taxon>Hyalomma</taxon>
    </lineage>
</organism>
<evidence type="ECO:0000313" key="1">
    <source>
        <dbReference type="EMBL" id="KAH6938789.1"/>
    </source>
</evidence>
<reference evidence="1" key="1">
    <citation type="submission" date="2020-05" db="EMBL/GenBank/DDBJ databases">
        <title>Large-scale comparative analyses of tick genomes elucidate their genetic diversity and vector capacities.</title>
        <authorList>
            <person name="Jia N."/>
            <person name="Wang J."/>
            <person name="Shi W."/>
            <person name="Du L."/>
            <person name="Sun Y."/>
            <person name="Zhan W."/>
            <person name="Jiang J."/>
            <person name="Wang Q."/>
            <person name="Zhang B."/>
            <person name="Ji P."/>
            <person name="Sakyi L.B."/>
            <person name="Cui X."/>
            <person name="Yuan T."/>
            <person name="Jiang B."/>
            <person name="Yang W."/>
            <person name="Lam T.T.-Y."/>
            <person name="Chang Q."/>
            <person name="Ding S."/>
            <person name="Wang X."/>
            <person name="Zhu J."/>
            <person name="Ruan X."/>
            <person name="Zhao L."/>
            <person name="Wei J."/>
            <person name="Que T."/>
            <person name="Du C."/>
            <person name="Cheng J."/>
            <person name="Dai P."/>
            <person name="Han X."/>
            <person name="Huang E."/>
            <person name="Gao Y."/>
            <person name="Liu J."/>
            <person name="Shao H."/>
            <person name="Ye R."/>
            <person name="Li L."/>
            <person name="Wei W."/>
            <person name="Wang X."/>
            <person name="Wang C."/>
            <person name="Yang T."/>
            <person name="Huo Q."/>
            <person name="Li W."/>
            <person name="Guo W."/>
            <person name="Chen H."/>
            <person name="Zhou L."/>
            <person name="Ni X."/>
            <person name="Tian J."/>
            <person name="Zhou Y."/>
            <person name="Sheng Y."/>
            <person name="Liu T."/>
            <person name="Pan Y."/>
            <person name="Xia L."/>
            <person name="Li J."/>
            <person name="Zhao F."/>
            <person name="Cao W."/>
        </authorList>
    </citation>
    <scope>NUCLEOTIDE SEQUENCE</scope>
    <source>
        <strain evidence="1">Hyas-2018</strain>
    </source>
</reference>
<dbReference type="EMBL" id="CM023482">
    <property type="protein sequence ID" value="KAH6938789.1"/>
    <property type="molecule type" value="Genomic_DNA"/>
</dbReference>
<name>A0ACB7SXZ2_HYAAI</name>
<accession>A0ACB7SXZ2</accession>
<keyword evidence="2" id="KW-1185">Reference proteome</keyword>
<protein>
    <submittedName>
        <fullName evidence="1">Uncharacterized protein</fullName>
    </submittedName>
</protein>
<sequence>MIGKKKGKVQGTRSFLGEKGLGEGLHEATVGVWESTTAVALYPLGKEDEPHGAAALIPVAIPIIPSRKSVIRARPAEPRLHPPQLPLPFSSPATSEACGSAFAVRSSASREGVETPLFAPLGPIFTLKPRCPVSLRGGRLASDRKTGTDGLQVKKSRAKPPPYNKTLQDSCARIGH</sequence>
<dbReference type="Proteomes" id="UP000821845">
    <property type="component" value="Chromosome 2"/>
</dbReference>
<gene>
    <name evidence="1" type="ORF">HPB50_012654</name>
</gene>
<evidence type="ECO:0000313" key="2">
    <source>
        <dbReference type="Proteomes" id="UP000821845"/>
    </source>
</evidence>
<comment type="caution">
    <text evidence="1">The sequence shown here is derived from an EMBL/GenBank/DDBJ whole genome shotgun (WGS) entry which is preliminary data.</text>
</comment>
<proteinExistence type="predicted"/>